<dbReference type="EMBL" id="HBUF01346848">
    <property type="protein sequence ID" value="CAG6710280.1"/>
    <property type="molecule type" value="Transcribed_RNA"/>
</dbReference>
<feature type="compositionally biased region" description="Polar residues" evidence="1">
    <location>
        <begin position="353"/>
        <end position="371"/>
    </location>
</feature>
<dbReference type="AlphaFoldDB" id="A0A8D8USQ2"/>
<sequence length="390" mass="44436">MPRLILSRVVHLVNADIKMRSHLLALLLFALAPSYSCSKRHFRGFDIWRNRVIGNGWDIAEKVIRGPDGFFWELNPQNPTPPSLPPPLNEIVWCPGCFLERAYGTPKWSVDMSKVRRAPITLAEIPDEPPILHLRGFDIWKNRVLGNDWDIQENFIKGPGGFSWEKSKATDTPPSLPPPLNEIVWCPDCFLGKAYGRPTWSVDMSSFRREPTLVEPPNKQTINIPISYQRYLQFPWQQPYMAPQPPFFIPGMRPSQYNIIPQFVMSQFPFKGMSNSNPSIFQRPPYGIPFSPSNGNLLFMNPNEPNLNLELPSEDDEVLIPSEEIAPLPKDEAKLLNPYPGIESFPKYDPTLSAKQNNEAKLPSEGQTQTPKNEDKLLTSQPKTEIAEFC</sequence>
<accession>A0A8D8USQ2</accession>
<organism evidence="2">
    <name type="scientific">Cacopsylla melanoneura</name>
    <dbReference type="NCBI Taxonomy" id="428564"/>
    <lineage>
        <taxon>Eukaryota</taxon>
        <taxon>Metazoa</taxon>
        <taxon>Ecdysozoa</taxon>
        <taxon>Arthropoda</taxon>
        <taxon>Hexapoda</taxon>
        <taxon>Insecta</taxon>
        <taxon>Pterygota</taxon>
        <taxon>Neoptera</taxon>
        <taxon>Paraneoptera</taxon>
        <taxon>Hemiptera</taxon>
        <taxon>Sternorrhyncha</taxon>
        <taxon>Psylloidea</taxon>
        <taxon>Psyllidae</taxon>
        <taxon>Psyllinae</taxon>
        <taxon>Cacopsylla</taxon>
    </lineage>
</organism>
<evidence type="ECO:0000256" key="1">
    <source>
        <dbReference type="SAM" id="MobiDB-lite"/>
    </source>
</evidence>
<feature type="region of interest" description="Disordered" evidence="1">
    <location>
        <begin position="346"/>
        <end position="390"/>
    </location>
</feature>
<name>A0A8D8USQ2_9HEMI</name>
<dbReference type="EMBL" id="HBUF01346846">
    <property type="protein sequence ID" value="CAG6710276.1"/>
    <property type="molecule type" value="Transcribed_RNA"/>
</dbReference>
<protein>
    <submittedName>
        <fullName evidence="2">Uncharacterized protein</fullName>
    </submittedName>
</protein>
<dbReference type="EMBL" id="HBUF01346849">
    <property type="protein sequence ID" value="CAG6710282.1"/>
    <property type="molecule type" value="Transcribed_RNA"/>
</dbReference>
<dbReference type="EMBL" id="HBUF01346847">
    <property type="protein sequence ID" value="CAG6710278.1"/>
    <property type="molecule type" value="Transcribed_RNA"/>
</dbReference>
<proteinExistence type="predicted"/>
<reference evidence="2" key="1">
    <citation type="submission" date="2021-05" db="EMBL/GenBank/DDBJ databases">
        <authorList>
            <person name="Alioto T."/>
            <person name="Alioto T."/>
            <person name="Gomez Garrido J."/>
        </authorList>
    </citation>
    <scope>NUCLEOTIDE SEQUENCE</scope>
</reference>
<evidence type="ECO:0000313" key="2">
    <source>
        <dbReference type="EMBL" id="CAG6710280.1"/>
    </source>
</evidence>